<evidence type="ECO:0000256" key="1">
    <source>
        <dbReference type="SAM" id="MobiDB-lite"/>
    </source>
</evidence>
<dbReference type="Pfam" id="PF15226">
    <property type="entry name" value="HPIP"/>
    <property type="match status" value="1"/>
</dbReference>
<dbReference type="Ensembl" id="ENSEBUT00000012886.1">
    <property type="protein sequence ID" value="ENSEBUP00000012310.1"/>
    <property type="gene ID" value="ENSEBUG00000007851.1"/>
</dbReference>
<dbReference type="GeneTree" id="ENSGT00680000101584"/>
<proteinExistence type="predicted"/>
<dbReference type="Proteomes" id="UP000694388">
    <property type="component" value="Unplaced"/>
</dbReference>
<dbReference type="PANTHER" id="PTHR36128:SF1">
    <property type="entry name" value="COILED-COIL DOMAIN-CONTAINING PROTEIN 117"/>
    <property type="match status" value="1"/>
</dbReference>
<dbReference type="AlphaFoldDB" id="A0A8C4QA54"/>
<keyword evidence="3" id="KW-1185">Reference proteome</keyword>
<name>A0A8C4QA54_EPTBU</name>
<dbReference type="Pfam" id="PF15810">
    <property type="entry name" value="CCDC117"/>
    <property type="match status" value="1"/>
</dbReference>
<dbReference type="InterPro" id="IPR029195">
    <property type="entry name" value="HCFC1R1"/>
</dbReference>
<evidence type="ECO:0000313" key="2">
    <source>
        <dbReference type="Ensembl" id="ENSEBUP00000012310.1"/>
    </source>
</evidence>
<feature type="region of interest" description="Disordered" evidence="1">
    <location>
        <begin position="127"/>
        <end position="155"/>
    </location>
</feature>
<sequence>MQGFSRVRPFAADVSSQKVLPSALSLPLSGTQTPQGVPSQSLPRFWGVAPPISPSLSTWGLPGAASGNPWQNQVPQNMPWGRRLPTEPLAFTGTQIPSACHAPHSKQFLSEDAMACKLHSLSLDNDHAYGSTGFPDHPPPPTTTPPLGSPPRHLSREGICKYRQWEEAYRRFRELEGRLEEEDEEDEDGGSVMTKDTLVDEGLYDMADVPVVTLSDALKDQLQHISSDDITQKVINSMNRPCMELVVWQPPESILKNCKENIDKFISTTDCCSPKISTAISEAPPELEVQETNQIDLGLPMSIALSPRLSYVEEEMELS</sequence>
<reference evidence="2" key="2">
    <citation type="submission" date="2025-09" db="UniProtKB">
        <authorList>
            <consortium name="Ensembl"/>
        </authorList>
    </citation>
    <scope>IDENTIFICATION</scope>
</reference>
<accession>A0A8C4QA54</accession>
<organism evidence="2 3">
    <name type="scientific">Eptatretus burgeri</name>
    <name type="common">Inshore hagfish</name>
    <dbReference type="NCBI Taxonomy" id="7764"/>
    <lineage>
        <taxon>Eukaryota</taxon>
        <taxon>Metazoa</taxon>
        <taxon>Chordata</taxon>
        <taxon>Craniata</taxon>
        <taxon>Vertebrata</taxon>
        <taxon>Cyclostomata</taxon>
        <taxon>Myxini</taxon>
        <taxon>Myxiniformes</taxon>
        <taxon>Myxinidae</taxon>
        <taxon>Eptatretinae</taxon>
        <taxon>Eptatretus</taxon>
    </lineage>
</organism>
<protein>
    <submittedName>
        <fullName evidence="2">Uncharacterized protein</fullName>
    </submittedName>
</protein>
<dbReference type="PANTHER" id="PTHR36128">
    <property type="entry name" value="COILED-COIL DOMAIN-CONTAINING PROTEIN 117"/>
    <property type="match status" value="1"/>
</dbReference>
<reference evidence="2" key="1">
    <citation type="submission" date="2025-08" db="UniProtKB">
        <authorList>
            <consortium name="Ensembl"/>
        </authorList>
    </citation>
    <scope>IDENTIFICATION</scope>
</reference>
<evidence type="ECO:0000313" key="3">
    <source>
        <dbReference type="Proteomes" id="UP000694388"/>
    </source>
</evidence>
<dbReference type="InterPro" id="IPR031630">
    <property type="entry name" value="CCDC117"/>
</dbReference>
<feature type="compositionally biased region" description="Pro residues" evidence="1">
    <location>
        <begin position="136"/>
        <end position="149"/>
    </location>
</feature>